<dbReference type="GO" id="GO:0052689">
    <property type="term" value="F:carboxylic ester hydrolase activity"/>
    <property type="evidence" value="ECO:0007669"/>
    <property type="project" value="UniProtKB-ARBA"/>
</dbReference>
<evidence type="ECO:0000313" key="4">
    <source>
        <dbReference type="EMBL" id="MBB5207440.1"/>
    </source>
</evidence>
<sequence>MPHSPIRRTAISLLLAALAASCVSMPASAASTGFRDDFEGARRILLPSSDAAAPLEAWLWHSTVAAAPAAAPAVILLHGCSGVYGSNGYGDESHISSRFTDWARRLNAAGIHAMLVDAFSTRDATHPPATARQNYCSDRAAILAIHATEENDRPRDALAAHEALTSLKNPDGSAVVDPARVAVMGWSHGGSAALAAIAAGTLPYQPFVAAQSFYPGCGLYGAFGAPEQGQSTYRATAPVDVYLGSADTISRFDACDGHRQHSDAAAGAPFTVTLFDGVGHSFDGARCVQAAEGAQVSPWTGVRYDCSGSYDGHAFDLHDWRAKLEADRLALCALTSALDVASPACAAEPIVP</sequence>
<name>A0A7W8G196_9GAMM</name>
<dbReference type="RefSeq" id="WP_183959998.1">
    <property type="nucleotide sequence ID" value="NZ_JACHHP010000002.1"/>
</dbReference>
<dbReference type="Proteomes" id="UP000521199">
    <property type="component" value="Unassembled WGS sequence"/>
</dbReference>
<evidence type="ECO:0000313" key="5">
    <source>
        <dbReference type="Proteomes" id="UP000521199"/>
    </source>
</evidence>
<feature type="chain" id="PRO_5030578858" evidence="2">
    <location>
        <begin position="30"/>
        <end position="352"/>
    </location>
</feature>
<evidence type="ECO:0000256" key="2">
    <source>
        <dbReference type="SAM" id="SignalP"/>
    </source>
</evidence>
<feature type="domain" description="Dienelactone hydrolase" evidence="3">
    <location>
        <begin position="64"/>
        <end position="284"/>
    </location>
</feature>
<dbReference type="EMBL" id="JACHHP010000002">
    <property type="protein sequence ID" value="MBB5207440.1"/>
    <property type="molecule type" value="Genomic_DNA"/>
</dbReference>
<feature type="signal peptide" evidence="2">
    <location>
        <begin position="1"/>
        <end position="29"/>
    </location>
</feature>
<dbReference type="PANTHER" id="PTHR22946">
    <property type="entry name" value="DIENELACTONE HYDROLASE DOMAIN-CONTAINING PROTEIN-RELATED"/>
    <property type="match status" value="1"/>
</dbReference>
<proteinExistence type="predicted"/>
<dbReference type="InterPro" id="IPR002925">
    <property type="entry name" value="Dienelactn_hydro"/>
</dbReference>
<dbReference type="InterPro" id="IPR050261">
    <property type="entry name" value="FrsA_esterase"/>
</dbReference>
<keyword evidence="1 4" id="KW-0378">Hydrolase</keyword>
<reference evidence="4 5" key="1">
    <citation type="submission" date="2020-08" db="EMBL/GenBank/DDBJ databases">
        <title>Genomic Encyclopedia of Type Strains, Phase IV (KMG-IV): sequencing the most valuable type-strain genomes for metagenomic binning, comparative biology and taxonomic classification.</title>
        <authorList>
            <person name="Goeker M."/>
        </authorList>
    </citation>
    <scope>NUCLEOTIDE SEQUENCE [LARGE SCALE GENOMIC DNA]</scope>
    <source>
        <strain evidence="4 5">DSM 24163</strain>
    </source>
</reference>
<dbReference type="Gene3D" id="3.40.50.1820">
    <property type="entry name" value="alpha/beta hydrolase"/>
    <property type="match status" value="1"/>
</dbReference>
<keyword evidence="2" id="KW-0732">Signal</keyword>
<dbReference type="Pfam" id="PF01738">
    <property type="entry name" value="DLH"/>
    <property type="match status" value="1"/>
</dbReference>
<dbReference type="PANTHER" id="PTHR22946:SF9">
    <property type="entry name" value="POLYKETIDE TRANSFERASE AF380"/>
    <property type="match status" value="1"/>
</dbReference>
<gene>
    <name evidence="4" type="ORF">HNQ52_000969</name>
</gene>
<dbReference type="SUPFAM" id="SSF53474">
    <property type="entry name" value="alpha/beta-Hydrolases"/>
    <property type="match status" value="1"/>
</dbReference>
<protein>
    <submittedName>
        <fullName evidence="4">Dienelactone hydrolase</fullName>
    </submittedName>
</protein>
<dbReference type="AlphaFoldDB" id="A0A7W8G196"/>
<evidence type="ECO:0000259" key="3">
    <source>
        <dbReference type="Pfam" id="PF01738"/>
    </source>
</evidence>
<dbReference type="PROSITE" id="PS51257">
    <property type="entry name" value="PROKAR_LIPOPROTEIN"/>
    <property type="match status" value="1"/>
</dbReference>
<keyword evidence="5" id="KW-1185">Reference proteome</keyword>
<evidence type="ECO:0000256" key="1">
    <source>
        <dbReference type="ARBA" id="ARBA00022801"/>
    </source>
</evidence>
<comment type="caution">
    <text evidence="4">The sequence shown here is derived from an EMBL/GenBank/DDBJ whole genome shotgun (WGS) entry which is preliminary data.</text>
</comment>
<organism evidence="4 5">
    <name type="scientific">Chiayiivirga flava</name>
    <dbReference type="NCBI Taxonomy" id="659595"/>
    <lineage>
        <taxon>Bacteria</taxon>
        <taxon>Pseudomonadati</taxon>
        <taxon>Pseudomonadota</taxon>
        <taxon>Gammaproteobacteria</taxon>
        <taxon>Lysobacterales</taxon>
        <taxon>Lysobacteraceae</taxon>
        <taxon>Chiayiivirga</taxon>
    </lineage>
</organism>
<accession>A0A7W8G196</accession>
<dbReference type="InterPro" id="IPR029058">
    <property type="entry name" value="AB_hydrolase_fold"/>
</dbReference>